<comment type="similarity">
    <text evidence="1 5 8">Belongs to the pyrroline-5-carboxylate reductase family.</text>
</comment>
<dbReference type="Gene3D" id="1.10.3730.10">
    <property type="entry name" value="ProC C-terminal domain-like"/>
    <property type="match status" value="1"/>
</dbReference>
<dbReference type="OrthoDB" id="9805754at2"/>
<keyword evidence="5" id="KW-0963">Cytoplasm</keyword>
<protein>
    <recommendedName>
        <fullName evidence="5 6">Pyrroline-5-carboxylate reductase</fullName>
        <shortName evidence="5">P5C reductase</shortName>
        <shortName evidence="5">P5CR</shortName>
        <ecNumber evidence="5 6">1.5.1.2</ecNumber>
    </recommendedName>
    <alternativeName>
        <fullName evidence="5">PCA reductase</fullName>
    </alternativeName>
</protein>
<feature type="domain" description="Pyrroline-5-carboxylate reductase catalytic N-terminal" evidence="9">
    <location>
        <begin position="10"/>
        <end position="102"/>
    </location>
</feature>
<dbReference type="HAMAP" id="MF_01925">
    <property type="entry name" value="P5C_reductase"/>
    <property type="match status" value="1"/>
</dbReference>
<dbReference type="InterPro" id="IPR008927">
    <property type="entry name" value="6-PGluconate_DH-like_C_sf"/>
</dbReference>
<sequence>MTQTQEQALIAVLGTGVMGETALTGILSAGWDPERVVATARRPERADELARTHGVRTTHDNVAAAAEADVVILGVKPKDIGALTEEISSAVRPGTLVLTVAVGLSCAFYEKRLPEGTPFVRVMPNTPSSIGVGVSAISPGVAATDEHLELVETLLASTGLVIRIAEKDQAAVAALSGSGPAYVFYVLDALSEAGTLMGIPRATAAQLAAQTVLGAATMVQETGEHPAILREKVSSPGGTTIAGLRELDRGGVRAAFVDALTAAKARAGELSAELEADV</sequence>
<comment type="function">
    <text evidence="4 5">Catalyzes the reduction of 1-pyrroline-5-carboxylate (PCA) to L-proline.</text>
</comment>
<keyword evidence="2 5" id="KW-0521">NADP</keyword>
<evidence type="ECO:0000259" key="10">
    <source>
        <dbReference type="Pfam" id="PF14748"/>
    </source>
</evidence>
<dbReference type="eggNOG" id="COG0345">
    <property type="taxonomic scope" value="Bacteria"/>
</dbReference>
<dbReference type="PROSITE" id="PS00521">
    <property type="entry name" value="P5CR"/>
    <property type="match status" value="1"/>
</dbReference>
<keyword evidence="12" id="KW-1185">Reference proteome</keyword>
<dbReference type="STRING" id="545619.SAMN04489860_2554"/>
<dbReference type="Pfam" id="PF03807">
    <property type="entry name" value="F420_oxidored"/>
    <property type="match status" value="1"/>
</dbReference>
<dbReference type="InterPro" id="IPR029036">
    <property type="entry name" value="P5CR_dimer"/>
</dbReference>
<keyword evidence="3 5" id="KW-0560">Oxidoreductase</keyword>
<comment type="catalytic activity">
    <reaction evidence="5">
        <text>L-proline + NAD(+) = (S)-1-pyrroline-5-carboxylate + NADH + 2 H(+)</text>
        <dbReference type="Rhea" id="RHEA:14105"/>
        <dbReference type="ChEBI" id="CHEBI:15378"/>
        <dbReference type="ChEBI" id="CHEBI:17388"/>
        <dbReference type="ChEBI" id="CHEBI:57540"/>
        <dbReference type="ChEBI" id="CHEBI:57945"/>
        <dbReference type="ChEBI" id="CHEBI:60039"/>
        <dbReference type="EC" id="1.5.1.2"/>
    </reaction>
</comment>
<dbReference type="RefSeq" id="WP_083372725.1">
    <property type="nucleotide sequence ID" value="NZ_LT629776.1"/>
</dbReference>
<keyword evidence="5 8" id="KW-0641">Proline biosynthesis</keyword>
<evidence type="ECO:0000313" key="12">
    <source>
        <dbReference type="Proteomes" id="UP000185663"/>
    </source>
</evidence>
<evidence type="ECO:0000259" key="9">
    <source>
        <dbReference type="Pfam" id="PF03807"/>
    </source>
</evidence>
<dbReference type="GO" id="GO:0004735">
    <property type="term" value="F:pyrroline-5-carboxylate reductase activity"/>
    <property type="evidence" value="ECO:0007669"/>
    <property type="project" value="UniProtKB-UniRule"/>
</dbReference>
<dbReference type="PANTHER" id="PTHR11645">
    <property type="entry name" value="PYRROLINE-5-CARBOXYLATE REDUCTASE"/>
    <property type="match status" value="1"/>
</dbReference>
<gene>
    <name evidence="5" type="primary">proC</name>
    <name evidence="11" type="ORF">SAMN04489860_2554</name>
</gene>
<dbReference type="GO" id="GO:0055129">
    <property type="term" value="P:L-proline biosynthetic process"/>
    <property type="evidence" value="ECO:0007669"/>
    <property type="project" value="UniProtKB-UniRule"/>
</dbReference>
<accession>A0A1H1VNQ1</accession>
<reference evidence="11 12" key="1">
    <citation type="submission" date="2016-10" db="EMBL/GenBank/DDBJ databases">
        <authorList>
            <person name="de Groot N.N."/>
        </authorList>
    </citation>
    <scope>NUCLEOTIDE SEQUENCE [LARGE SCALE GENOMIC DNA]</scope>
    <source>
        <strain evidence="11 12">DSM 22126</strain>
    </source>
</reference>
<evidence type="ECO:0000256" key="5">
    <source>
        <dbReference type="HAMAP-Rule" id="MF_01925"/>
    </source>
</evidence>
<comment type="catalytic activity">
    <reaction evidence="5 8">
        <text>L-proline + NADP(+) = (S)-1-pyrroline-5-carboxylate + NADPH + 2 H(+)</text>
        <dbReference type="Rhea" id="RHEA:14109"/>
        <dbReference type="ChEBI" id="CHEBI:15378"/>
        <dbReference type="ChEBI" id="CHEBI:17388"/>
        <dbReference type="ChEBI" id="CHEBI:57783"/>
        <dbReference type="ChEBI" id="CHEBI:58349"/>
        <dbReference type="ChEBI" id="CHEBI:60039"/>
        <dbReference type="EC" id="1.5.1.2"/>
    </reaction>
</comment>
<comment type="pathway">
    <text evidence="5 8">Amino-acid biosynthesis; L-proline biosynthesis; L-proline from L-glutamate 5-semialdehyde: step 1/1.</text>
</comment>
<evidence type="ECO:0000256" key="2">
    <source>
        <dbReference type="ARBA" id="ARBA00022857"/>
    </source>
</evidence>
<dbReference type="InterPro" id="IPR000304">
    <property type="entry name" value="Pyrroline-COOH_reductase"/>
</dbReference>
<evidence type="ECO:0000256" key="8">
    <source>
        <dbReference type="RuleBase" id="RU003903"/>
    </source>
</evidence>
<evidence type="ECO:0000256" key="3">
    <source>
        <dbReference type="ARBA" id="ARBA00023002"/>
    </source>
</evidence>
<organism evidence="11 12">
    <name type="scientific">Paraoerskovia marina</name>
    <dbReference type="NCBI Taxonomy" id="545619"/>
    <lineage>
        <taxon>Bacteria</taxon>
        <taxon>Bacillati</taxon>
        <taxon>Actinomycetota</taxon>
        <taxon>Actinomycetes</taxon>
        <taxon>Micrococcales</taxon>
        <taxon>Cellulomonadaceae</taxon>
        <taxon>Paraoerskovia</taxon>
    </lineage>
</organism>
<evidence type="ECO:0000256" key="1">
    <source>
        <dbReference type="ARBA" id="ARBA00005525"/>
    </source>
</evidence>
<dbReference type="Proteomes" id="UP000185663">
    <property type="component" value="Chromosome I"/>
</dbReference>
<evidence type="ECO:0000256" key="6">
    <source>
        <dbReference type="NCBIfam" id="TIGR00112"/>
    </source>
</evidence>
<dbReference type="FunFam" id="1.10.3730.10:FF:000001">
    <property type="entry name" value="Pyrroline-5-carboxylate reductase"/>
    <property type="match status" value="1"/>
</dbReference>
<dbReference type="NCBIfam" id="TIGR00112">
    <property type="entry name" value="proC"/>
    <property type="match status" value="1"/>
</dbReference>
<dbReference type="SUPFAM" id="SSF48179">
    <property type="entry name" value="6-phosphogluconate dehydrogenase C-terminal domain-like"/>
    <property type="match status" value="1"/>
</dbReference>
<dbReference type="Pfam" id="PF14748">
    <property type="entry name" value="P5CR_dimer"/>
    <property type="match status" value="1"/>
</dbReference>
<evidence type="ECO:0000256" key="4">
    <source>
        <dbReference type="ARBA" id="ARBA00058118"/>
    </source>
</evidence>
<dbReference type="InterPro" id="IPR036291">
    <property type="entry name" value="NAD(P)-bd_dom_sf"/>
</dbReference>
<dbReference type="InterPro" id="IPR053790">
    <property type="entry name" value="P5CR-like_CS"/>
</dbReference>
<dbReference type="AlphaFoldDB" id="A0A1H1VNQ1"/>
<dbReference type="GO" id="GO:0005737">
    <property type="term" value="C:cytoplasm"/>
    <property type="evidence" value="ECO:0007669"/>
    <property type="project" value="UniProtKB-SubCell"/>
</dbReference>
<dbReference type="PANTHER" id="PTHR11645:SF0">
    <property type="entry name" value="PYRROLINE-5-CARBOXYLATE REDUCTASE 3"/>
    <property type="match status" value="1"/>
</dbReference>
<keyword evidence="5 8" id="KW-0028">Amino-acid biosynthesis</keyword>
<dbReference type="UniPathway" id="UPA00098">
    <property type="reaction ID" value="UER00361"/>
</dbReference>
<feature type="domain" description="Pyrroline-5-carboxylate reductase dimerisation" evidence="10">
    <location>
        <begin position="166"/>
        <end position="270"/>
    </location>
</feature>
<evidence type="ECO:0000313" key="11">
    <source>
        <dbReference type="EMBL" id="SDS86110.1"/>
    </source>
</evidence>
<comment type="subcellular location">
    <subcellularLocation>
        <location evidence="5">Cytoplasm</location>
    </subcellularLocation>
</comment>
<dbReference type="InterPro" id="IPR028939">
    <property type="entry name" value="P5C_Rdtase_cat_N"/>
</dbReference>
<feature type="binding site" evidence="7">
    <location>
        <position position="61"/>
    </location>
    <ligand>
        <name>NADPH</name>
        <dbReference type="ChEBI" id="CHEBI:57783"/>
    </ligand>
</feature>
<dbReference type="PIRSF" id="PIRSF000193">
    <property type="entry name" value="Pyrrol-5-carb_rd"/>
    <property type="match status" value="1"/>
</dbReference>
<dbReference type="Gene3D" id="3.40.50.720">
    <property type="entry name" value="NAD(P)-binding Rossmann-like Domain"/>
    <property type="match status" value="1"/>
</dbReference>
<feature type="binding site" evidence="7">
    <location>
        <begin position="13"/>
        <end position="18"/>
    </location>
    <ligand>
        <name>NADP(+)</name>
        <dbReference type="ChEBI" id="CHEBI:58349"/>
    </ligand>
</feature>
<name>A0A1H1VNQ1_9CELL</name>
<proteinExistence type="inferred from homology"/>
<evidence type="ECO:0000256" key="7">
    <source>
        <dbReference type="PIRSR" id="PIRSR000193-1"/>
    </source>
</evidence>
<dbReference type="EC" id="1.5.1.2" evidence="5 6"/>
<dbReference type="EMBL" id="LT629776">
    <property type="protein sequence ID" value="SDS86110.1"/>
    <property type="molecule type" value="Genomic_DNA"/>
</dbReference>
<dbReference type="SUPFAM" id="SSF51735">
    <property type="entry name" value="NAD(P)-binding Rossmann-fold domains"/>
    <property type="match status" value="1"/>
</dbReference>